<evidence type="ECO:0000313" key="2">
    <source>
        <dbReference type="Proteomes" id="UP000034934"/>
    </source>
</evidence>
<dbReference type="EMBL" id="LBOG01000010">
    <property type="protein sequence ID" value="KKP29679.1"/>
    <property type="molecule type" value="Genomic_DNA"/>
</dbReference>
<protein>
    <submittedName>
        <fullName evidence="1">Uncharacterized protein</fullName>
    </submittedName>
</protein>
<reference evidence="1 2" key="1">
    <citation type="journal article" date="2015" name="Nature">
        <title>rRNA introns, odd ribosomes, and small enigmatic genomes across a large radiation of phyla.</title>
        <authorList>
            <person name="Brown C.T."/>
            <person name="Hug L.A."/>
            <person name="Thomas B.C."/>
            <person name="Sharon I."/>
            <person name="Castelle C.J."/>
            <person name="Singh A."/>
            <person name="Wilkins M.J."/>
            <person name="Williams K.H."/>
            <person name="Banfield J.F."/>
        </authorList>
    </citation>
    <scope>NUCLEOTIDE SEQUENCE [LARGE SCALE GENOMIC DNA]</scope>
</reference>
<organism evidence="1 2">
    <name type="scientific">Candidatus Nomurabacteria bacterium GW2011_GWF1_31_48</name>
    <dbReference type="NCBI Taxonomy" id="1618767"/>
    <lineage>
        <taxon>Bacteria</taxon>
        <taxon>Candidatus Nomuraibacteriota</taxon>
    </lineage>
</organism>
<accession>A0A0F9YDE6</accession>
<dbReference type="Proteomes" id="UP000034934">
    <property type="component" value="Unassembled WGS sequence"/>
</dbReference>
<comment type="caution">
    <text evidence="1">The sequence shown here is derived from an EMBL/GenBank/DDBJ whole genome shotgun (WGS) entry which is preliminary data.</text>
</comment>
<dbReference type="AlphaFoldDB" id="A0A0F9YDE6"/>
<evidence type="ECO:0000313" key="1">
    <source>
        <dbReference type="EMBL" id="KKP29679.1"/>
    </source>
</evidence>
<gene>
    <name evidence="1" type="ORF">UR19_C0010G0011</name>
</gene>
<proteinExistence type="predicted"/>
<sequence>MKVLDNYSDGSQKVELDDGRTVILSSPYSDGRRKIYSEDSKEIGWLTAQYTNGSKKAVLTDGSEYSISDRNTLLHGNREFWQKIKQGEQLSEADKEELRSFLDVESGLDQSLRDQLLGLANDPQQSQVNEDDAESLDIHSLSPDYSQLIEIPREWIVRSGDTPRIRELKNELRKTYRDVLRLNEASSRATSRRKSDSLIRKWSEANDYFCLVLGWYEEEISARLVIDPLLILGPASYVFKDSFDDEETRNQKQLIKRLISEIKTDLDWLRDWKWGMERDSYHNGKVAIERAEKNKARRKELKNAILVFEIRIHDLKQKEEISRVISEIWEAANLANCEDTLVKYYVAHPEEFELLELQLSNVSIFGNKISVSGTPEQGRIAGKALLKMIKLGNLEEFLPREGRQKGLRAFEIFQTLQIVMGFINI</sequence>
<name>A0A0F9YDE6_9BACT</name>